<proteinExistence type="predicted"/>
<dbReference type="RefSeq" id="XP_067521814.1">
    <property type="nucleotide sequence ID" value="XM_067665713.1"/>
</dbReference>
<reference evidence="1 2" key="1">
    <citation type="journal article" date="2009" name="PLoS Genet.">
        <title>Genomic analysis of the basal lineage fungus Rhizopus oryzae reveals a whole-genome duplication.</title>
        <authorList>
            <person name="Ma L.-J."/>
            <person name="Ibrahim A.S."/>
            <person name="Skory C."/>
            <person name="Grabherr M.G."/>
            <person name="Burger G."/>
            <person name="Butler M."/>
            <person name="Elias M."/>
            <person name="Idnurm A."/>
            <person name="Lang B.F."/>
            <person name="Sone T."/>
            <person name="Abe A."/>
            <person name="Calvo S.E."/>
            <person name="Corrochano L.M."/>
            <person name="Engels R."/>
            <person name="Fu J."/>
            <person name="Hansberg W."/>
            <person name="Kim J.-M."/>
            <person name="Kodira C.D."/>
            <person name="Koehrsen M.J."/>
            <person name="Liu B."/>
            <person name="Miranda-Saavedra D."/>
            <person name="O'Leary S."/>
            <person name="Ortiz-Castellanos L."/>
            <person name="Poulter R."/>
            <person name="Rodriguez-Romero J."/>
            <person name="Ruiz-Herrera J."/>
            <person name="Shen Y.-Q."/>
            <person name="Zeng Q."/>
            <person name="Galagan J."/>
            <person name="Birren B.W."/>
            <person name="Cuomo C.A."/>
            <person name="Wickes B.L."/>
        </authorList>
    </citation>
    <scope>NUCLEOTIDE SEQUENCE [LARGE SCALE GENOMIC DNA]</scope>
    <source>
        <strain evidence="2">RA 99-880 / ATCC MYA-4621 / FGSC 9543 / NRRL 43880</strain>
    </source>
</reference>
<dbReference type="Proteomes" id="UP000009138">
    <property type="component" value="Unassembled WGS sequence"/>
</dbReference>
<protein>
    <submittedName>
        <fullName evidence="1">Uncharacterized protein</fullName>
    </submittedName>
</protein>
<evidence type="ECO:0000313" key="2">
    <source>
        <dbReference type="Proteomes" id="UP000009138"/>
    </source>
</evidence>
<gene>
    <name evidence="1" type="ORF">RO3G_11129</name>
</gene>
<name>I1CD88_RHIO9</name>
<dbReference type="EMBL" id="CH476740">
    <property type="protein sequence ID" value="EIE86418.1"/>
    <property type="molecule type" value="Genomic_DNA"/>
</dbReference>
<evidence type="ECO:0000313" key="1">
    <source>
        <dbReference type="EMBL" id="EIE86418.1"/>
    </source>
</evidence>
<accession>I1CD88</accession>
<dbReference type="InParanoid" id="I1CD88"/>
<dbReference type="AlphaFoldDB" id="I1CD88"/>
<sequence length="77" mass="9248">MCFFVKDMLELICNYLLNDWYPVKDSSRNNYEVQQKCKVSNRKRYDHIALKFNFNSIYEFQELQKNKDIISDGILAG</sequence>
<dbReference type="GeneID" id="93618094"/>
<dbReference type="VEuPathDB" id="FungiDB:RO3G_11129"/>
<organism evidence="1 2">
    <name type="scientific">Rhizopus delemar (strain RA 99-880 / ATCC MYA-4621 / FGSC 9543 / NRRL 43880)</name>
    <name type="common">Mucormycosis agent</name>
    <name type="synonym">Rhizopus arrhizus var. delemar</name>
    <dbReference type="NCBI Taxonomy" id="246409"/>
    <lineage>
        <taxon>Eukaryota</taxon>
        <taxon>Fungi</taxon>
        <taxon>Fungi incertae sedis</taxon>
        <taxon>Mucoromycota</taxon>
        <taxon>Mucoromycotina</taxon>
        <taxon>Mucoromycetes</taxon>
        <taxon>Mucorales</taxon>
        <taxon>Mucorineae</taxon>
        <taxon>Rhizopodaceae</taxon>
        <taxon>Rhizopus</taxon>
    </lineage>
</organism>
<keyword evidence="2" id="KW-1185">Reference proteome</keyword>